<dbReference type="SMART" id="SM00184">
    <property type="entry name" value="RING"/>
    <property type="match status" value="1"/>
</dbReference>
<keyword evidence="20" id="KW-1185">Reference proteome</keyword>
<evidence type="ECO:0000256" key="6">
    <source>
        <dbReference type="ARBA" id="ARBA00022771"/>
    </source>
</evidence>
<dbReference type="Gene3D" id="3.50.30.30">
    <property type="match status" value="1"/>
</dbReference>
<feature type="signal peptide" evidence="17">
    <location>
        <begin position="1"/>
        <end position="22"/>
    </location>
</feature>
<keyword evidence="12" id="KW-0325">Glycoprotein</keyword>
<comment type="caution">
    <text evidence="19">The sequence shown here is derived from an EMBL/GenBank/DDBJ whole genome shotgun (WGS) entry which is preliminary data.</text>
</comment>
<dbReference type="InterPro" id="IPR001841">
    <property type="entry name" value="Znf_RING"/>
</dbReference>
<dbReference type="GO" id="GO:0008270">
    <property type="term" value="F:zinc ion binding"/>
    <property type="evidence" value="ECO:0007669"/>
    <property type="project" value="UniProtKB-KW"/>
</dbReference>
<keyword evidence="9 16" id="KW-1133">Transmembrane helix</keyword>
<organism evidence="19 20">
    <name type="scientific">Erythroxylum novogranatense</name>
    <dbReference type="NCBI Taxonomy" id="1862640"/>
    <lineage>
        <taxon>Eukaryota</taxon>
        <taxon>Viridiplantae</taxon>
        <taxon>Streptophyta</taxon>
        <taxon>Embryophyta</taxon>
        <taxon>Tracheophyta</taxon>
        <taxon>Spermatophyta</taxon>
        <taxon>Magnoliopsida</taxon>
        <taxon>eudicotyledons</taxon>
        <taxon>Gunneridae</taxon>
        <taxon>Pentapetalae</taxon>
        <taxon>rosids</taxon>
        <taxon>fabids</taxon>
        <taxon>Malpighiales</taxon>
        <taxon>Erythroxylaceae</taxon>
        <taxon>Erythroxylum</taxon>
    </lineage>
</organism>
<keyword evidence="5 17" id="KW-0732">Signal</keyword>
<evidence type="ECO:0000256" key="5">
    <source>
        <dbReference type="ARBA" id="ARBA00022729"/>
    </source>
</evidence>
<keyword evidence="7" id="KW-0862">Zinc</keyword>
<keyword evidence="8" id="KW-0653">Protein transport</keyword>
<accession>A0AAV8TDL1</accession>
<dbReference type="GO" id="GO:0015031">
    <property type="term" value="P:protein transport"/>
    <property type="evidence" value="ECO:0007669"/>
    <property type="project" value="UniProtKB-KW"/>
</dbReference>
<evidence type="ECO:0000256" key="7">
    <source>
        <dbReference type="ARBA" id="ARBA00022833"/>
    </source>
</evidence>
<dbReference type="PROSITE" id="PS50089">
    <property type="entry name" value="ZF_RING_2"/>
    <property type="match status" value="1"/>
</dbReference>
<protein>
    <recommendedName>
        <fullName evidence="18">RING-type domain-containing protein</fullName>
    </recommendedName>
</protein>
<evidence type="ECO:0000256" key="15">
    <source>
        <dbReference type="PROSITE-ProRule" id="PRU00175"/>
    </source>
</evidence>
<dbReference type="SUPFAM" id="SSF52025">
    <property type="entry name" value="PA domain"/>
    <property type="match status" value="1"/>
</dbReference>
<keyword evidence="1" id="KW-0813">Transport</keyword>
<dbReference type="Gene3D" id="3.30.40.10">
    <property type="entry name" value="Zinc/RING finger domain, C3HC4 (zinc finger)"/>
    <property type="match status" value="1"/>
</dbReference>
<evidence type="ECO:0000313" key="19">
    <source>
        <dbReference type="EMBL" id="KAJ8764491.1"/>
    </source>
</evidence>
<reference evidence="19 20" key="1">
    <citation type="submission" date="2021-09" db="EMBL/GenBank/DDBJ databases">
        <title>Genomic insights and catalytic innovation underlie evolution of tropane alkaloids biosynthesis.</title>
        <authorList>
            <person name="Wang Y.-J."/>
            <person name="Tian T."/>
            <person name="Huang J.-P."/>
            <person name="Huang S.-X."/>
        </authorList>
    </citation>
    <scope>NUCLEOTIDE SEQUENCE [LARGE SCALE GENOMIC DNA]</scope>
    <source>
        <strain evidence="19">KIB-2018</strain>
        <tissue evidence="19">Leaf</tissue>
    </source>
</reference>
<dbReference type="InterPro" id="IPR046450">
    <property type="entry name" value="PA_dom_sf"/>
</dbReference>
<dbReference type="GO" id="GO:0012505">
    <property type="term" value="C:endomembrane system"/>
    <property type="evidence" value="ECO:0007669"/>
    <property type="project" value="UniProtKB-SubCell"/>
</dbReference>
<keyword evidence="6 15" id="KW-0863">Zinc-finger</keyword>
<evidence type="ECO:0000256" key="1">
    <source>
        <dbReference type="ARBA" id="ARBA00022448"/>
    </source>
</evidence>
<dbReference type="FunFam" id="3.50.30.30:FF:000020">
    <property type="entry name" value="Receptor homology region transmembrane domain-and RING domain-containing protein 2"/>
    <property type="match status" value="1"/>
</dbReference>
<evidence type="ECO:0000256" key="13">
    <source>
        <dbReference type="ARBA" id="ARBA00046288"/>
    </source>
</evidence>
<sequence length="306" mass="34191">MREAVIANLFLFLGALLQRTSATIVLKPLSVSLPDLPAKSGKFLSPIFLVANKLIADCLLANVFGSLQALGLHSSGICGALRMADPLDACSSLHNHFGSNETERVKFALAIRGECSFEDKIRNAQEWGFRAVIVYDDRDQKNLIYMMVNPKGIKVHAVFVSKATGEFLKKYAQEKEVECCIYPSRGGTDWTALAISLISVTVLLVFLVIVLVTPRHWLRSNFQSKNIDTRMVEALPCFTFWSGRSSDSHCRETCAICLEDYKDGEVLKVLPCQHEFHSSCVDAWLTKWGTFCPVCKFDMKTKFAYS</sequence>
<feature type="domain" description="RING-type" evidence="18">
    <location>
        <begin position="254"/>
        <end position="296"/>
    </location>
</feature>
<dbReference type="SUPFAM" id="SSF57850">
    <property type="entry name" value="RING/U-box"/>
    <property type="match status" value="1"/>
</dbReference>
<evidence type="ECO:0000256" key="16">
    <source>
        <dbReference type="SAM" id="Phobius"/>
    </source>
</evidence>
<evidence type="ECO:0000256" key="9">
    <source>
        <dbReference type="ARBA" id="ARBA00022989"/>
    </source>
</evidence>
<evidence type="ECO:0000259" key="18">
    <source>
        <dbReference type="PROSITE" id="PS50089"/>
    </source>
</evidence>
<keyword evidence="3 16" id="KW-0812">Transmembrane</keyword>
<dbReference type="FunFam" id="3.30.40.10:FF:000388">
    <property type="entry name" value="Putative RING zinc finger domain superfamily protein"/>
    <property type="match status" value="1"/>
</dbReference>
<evidence type="ECO:0000256" key="3">
    <source>
        <dbReference type="ARBA" id="ARBA00022692"/>
    </source>
</evidence>
<evidence type="ECO:0000256" key="2">
    <source>
        <dbReference type="ARBA" id="ARBA00022554"/>
    </source>
</evidence>
<evidence type="ECO:0000313" key="20">
    <source>
        <dbReference type="Proteomes" id="UP001159364"/>
    </source>
</evidence>
<evidence type="ECO:0000256" key="4">
    <source>
        <dbReference type="ARBA" id="ARBA00022723"/>
    </source>
</evidence>
<proteinExistence type="predicted"/>
<dbReference type="EMBL" id="JAIWQS010000005">
    <property type="protein sequence ID" value="KAJ8764491.1"/>
    <property type="molecule type" value="Genomic_DNA"/>
</dbReference>
<keyword evidence="11" id="KW-1015">Disulfide bond</keyword>
<dbReference type="PANTHER" id="PTHR47168:SF5">
    <property type="entry name" value="RING-TYPE DOMAIN-CONTAINING PROTEIN"/>
    <property type="match status" value="1"/>
</dbReference>
<feature type="transmembrane region" description="Helical" evidence="16">
    <location>
        <begin position="190"/>
        <end position="212"/>
    </location>
</feature>
<evidence type="ECO:0000256" key="11">
    <source>
        <dbReference type="ARBA" id="ARBA00023157"/>
    </source>
</evidence>
<evidence type="ECO:0000256" key="10">
    <source>
        <dbReference type="ARBA" id="ARBA00023136"/>
    </source>
</evidence>
<dbReference type="Pfam" id="PF02225">
    <property type="entry name" value="PA"/>
    <property type="match status" value="1"/>
</dbReference>
<dbReference type="GO" id="GO:0032586">
    <property type="term" value="C:protein storage vacuole membrane"/>
    <property type="evidence" value="ECO:0007669"/>
    <property type="project" value="UniProtKB-SubCell"/>
</dbReference>
<dbReference type="AlphaFoldDB" id="A0AAV8TDL1"/>
<keyword evidence="10 16" id="KW-0472">Membrane</keyword>
<evidence type="ECO:0000256" key="12">
    <source>
        <dbReference type="ARBA" id="ARBA00023180"/>
    </source>
</evidence>
<evidence type="ECO:0000256" key="14">
    <source>
        <dbReference type="ARBA" id="ARBA00060484"/>
    </source>
</evidence>
<dbReference type="InterPro" id="IPR051653">
    <property type="entry name" value="E3_ligase_sorting_rcpt"/>
</dbReference>
<dbReference type="PANTHER" id="PTHR47168">
    <property type="entry name" value="RING ZINC FINGER DOMAIN SUPERFAMILY PROTEIN-RELATED"/>
    <property type="match status" value="1"/>
</dbReference>
<name>A0AAV8TDL1_9ROSI</name>
<gene>
    <name evidence="19" type="ORF">K2173_006231</name>
</gene>
<evidence type="ECO:0000256" key="8">
    <source>
        <dbReference type="ARBA" id="ARBA00022927"/>
    </source>
</evidence>
<dbReference type="Pfam" id="PF13639">
    <property type="entry name" value="zf-RING_2"/>
    <property type="match status" value="1"/>
</dbReference>
<dbReference type="Proteomes" id="UP001159364">
    <property type="component" value="Linkage Group LG05"/>
</dbReference>
<keyword evidence="4" id="KW-0479">Metal-binding</keyword>
<feature type="chain" id="PRO_5043742803" description="RING-type domain-containing protein" evidence="17">
    <location>
        <begin position="23"/>
        <end position="306"/>
    </location>
</feature>
<comment type="subcellular location">
    <subcellularLocation>
        <location evidence="13">Endomembrane system</location>
        <topology evidence="13">Single-pass type I membrane protein</topology>
    </subcellularLocation>
    <subcellularLocation>
        <location evidence="14">Protein storage vacuole membrane</location>
    </subcellularLocation>
</comment>
<dbReference type="InterPro" id="IPR013083">
    <property type="entry name" value="Znf_RING/FYVE/PHD"/>
</dbReference>
<dbReference type="InterPro" id="IPR003137">
    <property type="entry name" value="PA_domain"/>
</dbReference>
<evidence type="ECO:0000256" key="17">
    <source>
        <dbReference type="SAM" id="SignalP"/>
    </source>
</evidence>
<keyword evidence="2" id="KW-0926">Vacuole</keyword>